<name>A0A0B8NNY9_9VIBR</name>
<dbReference type="AlphaFoldDB" id="A0A0B8NNY9"/>
<accession>A0A0B8NNY9</accession>
<dbReference type="InterPro" id="IPR007473">
    <property type="entry name" value="RlmJ"/>
</dbReference>
<dbReference type="InterPro" id="IPR002052">
    <property type="entry name" value="DNA_methylase_N6_adenine_CS"/>
</dbReference>
<comment type="caution">
    <text evidence="3">The sequence shown here is derived from an EMBL/GenBank/DDBJ whole genome shotgun (WGS) entry which is preliminary data.</text>
</comment>
<dbReference type="PANTHER" id="PTHR37426">
    <property type="entry name" value="RIBOSOMAL RNA LARGE SUBUNIT METHYLTRANSFERASE J"/>
    <property type="match status" value="1"/>
</dbReference>
<dbReference type="Gene3D" id="3.40.50.150">
    <property type="entry name" value="Vaccinia Virus protein VP39"/>
    <property type="match status" value="1"/>
</dbReference>
<keyword evidence="1" id="KW-0489">Methyltransferase</keyword>
<dbReference type="GO" id="GO:0036307">
    <property type="term" value="F:23S rRNA (adenine(2030)-N(6))-methyltransferase activity"/>
    <property type="evidence" value="ECO:0007669"/>
    <property type="project" value="TreeGrafter"/>
</dbReference>
<dbReference type="GO" id="GO:0005829">
    <property type="term" value="C:cytosol"/>
    <property type="evidence" value="ECO:0007669"/>
    <property type="project" value="TreeGrafter"/>
</dbReference>
<dbReference type="GO" id="GO:0070475">
    <property type="term" value="P:rRNA base methylation"/>
    <property type="evidence" value="ECO:0007669"/>
    <property type="project" value="InterPro"/>
</dbReference>
<keyword evidence="2" id="KW-0808">Transferase</keyword>
<evidence type="ECO:0000256" key="2">
    <source>
        <dbReference type="ARBA" id="ARBA00022679"/>
    </source>
</evidence>
<keyword evidence="4" id="KW-1185">Reference proteome</keyword>
<evidence type="ECO:0000313" key="3">
    <source>
        <dbReference type="EMBL" id="GAM56305.1"/>
    </source>
</evidence>
<gene>
    <name evidence="3" type="ORF">JCM19231_386</name>
</gene>
<dbReference type="PANTHER" id="PTHR37426:SF1">
    <property type="entry name" value="RIBOSOMAL RNA LARGE SUBUNIT METHYLTRANSFERASE J"/>
    <property type="match status" value="1"/>
</dbReference>
<dbReference type="Pfam" id="PF04378">
    <property type="entry name" value="RsmJ"/>
    <property type="match status" value="1"/>
</dbReference>
<proteinExistence type="predicted"/>
<organism evidence="3 4">
    <name type="scientific">Vibrio ishigakensis</name>
    <dbReference type="NCBI Taxonomy" id="1481914"/>
    <lineage>
        <taxon>Bacteria</taxon>
        <taxon>Pseudomonadati</taxon>
        <taxon>Pseudomonadota</taxon>
        <taxon>Gammaproteobacteria</taxon>
        <taxon>Vibrionales</taxon>
        <taxon>Vibrionaceae</taxon>
        <taxon>Vibrio</taxon>
    </lineage>
</organism>
<reference evidence="3 4" key="1">
    <citation type="submission" date="2015-01" db="EMBL/GenBank/DDBJ databases">
        <title>Vibrio sp. C1 JCM 19231 whole genome shotgun sequence.</title>
        <authorList>
            <person name="Sawabe T."/>
            <person name="Meirelles P."/>
            <person name="Feng G."/>
            <person name="Sayaka M."/>
            <person name="Hattori M."/>
            <person name="Ohkuma M."/>
        </authorList>
    </citation>
    <scope>NUCLEOTIDE SEQUENCE [LARGE SCALE GENOMIC DNA]</scope>
    <source>
        <strain evidence="4">JCM 19231</strain>
    </source>
</reference>
<dbReference type="Proteomes" id="UP000031671">
    <property type="component" value="Unassembled WGS sequence"/>
</dbReference>
<dbReference type="PROSITE" id="PS00092">
    <property type="entry name" value="N6_MTASE"/>
    <property type="match status" value="1"/>
</dbReference>
<dbReference type="SUPFAM" id="SSF53335">
    <property type="entry name" value="S-adenosyl-L-methionine-dependent methyltransferases"/>
    <property type="match status" value="1"/>
</dbReference>
<sequence length="45" mass="5046">MTASGMIVINPPWKLESQMKEILPLLKQAIAPSTGHFKVEWVVPE</sequence>
<dbReference type="InterPro" id="IPR029063">
    <property type="entry name" value="SAM-dependent_MTases_sf"/>
</dbReference>
<evidence type="ECO:0000313" key="4">
    <source>
        <dbReference type="Proteomes" id="UP000031671"/>
    </source>
</evidence>
<reference evidence="3 4" key="2">
    <citation type="submission" date="2015-01" db="EMBL/GenBank/DDBJ databases">
        <authorList>
            <consortium name="NBRP consortium"/>
            <person name="Sawabe T."/>
            <person name="Meirelles P."/>
            <person name="Feng G."/>
            <person name="Sayaka M."/>
            <person name="Hattori M."/>
            <person name="Ohkuma M."/>
        </authorList>
    </citation>
    <scope>NUCLEOTIDE SEQUENCE [LARGE SCALE GENOMIC DNA]</scope>
    <source>
        <strain evidence="4">JCM 19231</strain>
    </source>
</reference>
<dbReference type="EMBL" id="BBRZ01000027">
    <property type="protein sequence ID" value="GAM56305.1"/>
    <property type="molecule type" value="Genomic_DNA"/>
</dbReference>
<protein>
    <submittedName>
        <fullName evidence="3">Uncharacterized protein</fullName>
    </submittedName>
</protein>
<dbReference type="GO" id="GO:0003676">
    <property type="term" value="F:nucleic acid binding"/>
    <property type="evidence" value="ECO:0007669"/>
    <property type="project" value="InterPro"/>
</dbReference>
<evidence type="ECO:0000256" key="1">
    <source>
        <dbReference type="ARBA" id="ARBA00022603"/>
    </source>
</evidence>